<proteinExistence type="predicted"/>
<evidence type="ECO:0000313" key="2">
    <source>
        <dbReference type="Proteomes" id="UP001302329"/>
    </source>
</evidence>
<reference evidence="1 2" key="1">
    <citation type="submission" date="2023-12" db="EMBL/GenBank/DDBJ databases">
        <title>Baltic Sea Cyanobacteria.</title>
        <authorList>
            <person name="Delbaje E."/>
            <person name="Fewer D.P."/>
            <person name="Shishido T.K."/>
        </authorList>
    </citation>
    <scope>NUCLEOTIDE SEQUENCE [LARGE SCALE GENOMIC DNA]</scope>
    <source>
        <strain evidence="1 2">UHCC 0281</strain>
    </source>
</reference>
<dbReference type="InterPro" id="IPR019270">
    <property type="entry name" value="DUF2283"/>
</dbReference>
<accession>A0ABU5SW57</accession>
<dbReference type="EMBL" id="JAYGHY010000026">
    <property type="protein sequence ID" value="MEA5442750.1"/>
    <property type="molecule type" value="Genomic_DNA"/>
</dbReference>
<protein>
    <submittedName>
        <fullName evidence="1">DUF2283 domain-containing protein</fullName>
    </submittedName>
</protein>
<dbReference type="Proteomes" id="UP001302329">
    <property type="component" value="Unassembled WGS sequence"/>
</dbReference>
<dbReference type="PANTHER" id="PTHR37029:SF1">
    <property type="entry name" value="SSR1768 PROTEIN"/>
    <property type="match status" value="1"/>
</dbReference>
<dbReference type="RefSeq" id="WP_323356794.1">
    <property type="nucleotide sequence ID" value="NZ_JAYGHY010000026.1"/>
</dbReference>
<keyword evidence="2" id="KW-1185">Reference proteome</keyword>
<dbReference type="PANTHER" id="PTHR37029">
    <property type="entry name" value="SSR1768 PROTEIN"/>
    <property type="match status" value="1"/>
</dbReference>
<comment type="caution">
    <text evidence="1">The sequence shown here is derived from an EMBL/GenBank/DDBJ whole genome shotgun (WGS) entry which is preliminary data.</text>
</comment>
<name>A0ABU5SW57_9CYAN</name>
<evidence type="ECO:0000313" key="1">
    <source>
        <dbReference type="EMBL" id="MEA5442750.1"/>
    </source>
</evidence>
<organism evidence="1 2">
    <name type="scientific">Cyanobium gracile UHCC 0281</name>
    <dbReference type="NCBI Taxonomy" id="3110309"/>
    <lineage>
        <taxon>Bacteria</taxon>
        <taxon>Bacillati</taxon>
        <taxon>Cyanobacteriota</taxon>
        <taxon>Cyanophyceae</taxon>
        <taxon>Synechococcales</taxon>
        <taxon>Prochlorococcaceae</taxon>
        <taxon>Cyanobium</taxon>
    </lineage>
</organism>
<gene>
    <name evidence="1" type="ORF">VB739_09320</name>
</gene>
<sequence>MKIRYFPDTDTLYIELADRVSSSSEAVRDNLIVDFDAQGNPVGVTLEHYSQISDSSTVETLLPITPVLQPA</sequence>
<dbReference type="Pfam" id="PF10049">
    <property type="entry name" value="DUF2283"/>
    <property type="match status" value="1"/>
</dbReference>